<evidence type="ECO:0000313" key="2">
    <source>
        <dbReference type="Proteomes" id="UP000316852"/>
    </source>
</evidence>
<name>A0A538T093_UNCEI</name>
<dbReference type="InterPro" id="IPR026444">
    <property type="entry name" value="Secre_tail"/>
</dbReference>
<dbReference type="AlphaFoldDB" id="A0A538T093"/>
<protein>
    <submittedName>
        <fullName evidence="1">T9SS type A sorting domain-containing protein</fullName>
    </submittedName>
</protein>
<comment type="caution">
    <text evidence="1">The sequence shown here is derived from an EMBL/GenBank/DDBJ whole genome shotgun (WGS) entry which is preliminary data.</text>
</comment>
<accession>A0A538T093</accession>
<sequence length="92" mass="10707">MIQRGRILRCRRAREIQFSLSFDARVSLAVHDVSGRLVVRLLTSRAYPAGRHSVRFPSIRFSSGVYFVKLDTESLRFPNQKVTRTRKMVVVR</sequence>
<dbReference type="NCBIfam" id="TIGR04183">
    <property type="entry name" value="Por_Secre_tail"/>
    <property type="match status" value="1"/>
</dbReference>
<organism evidence="1 2">
    <name type="scientific">Eiseniibacteriota bacterium</name>
    <dbReference type="NCBI Taxonomy" id="2212470"/>
    <lineage>
        <taxon>Bacteria</taxon>
        <taxon>Candidatus Eiseniibacteriota</taxon>
    </lineage>
</organism>
<proteinExistence type="predicted"/>
<reference evidence="1 2" key="1">
    <citation type="journal article" date="2019" name="Nat. Microbiol.">
        <title>Mediterranean grassland soil C-N compound turnover is dependent on rainfall and depth, and is mediated by genomically divergent microorganisms.</title>
        <authorList>
            <person name="Diamond S."/>
            <person name="Andeer P.F."/>
            <person name="Li Z."/>
            <person name="Crits-Christoph A."/>
            <person name="Burstein D."/>
            <person name="Anantharaman K."/>
            <person name="Lane K.R."/>
            <person name="Thomas B.C."/>
            <person name="Pan C."/>
            <person name="Northen T.R."/>
            <person name="Banfield J.F."/>
        </authorList>
    </citation>
    <scope>NUCLEOTIDE SEQUENCE [LARGE SCALE GENOMIC DNA]</scope>
    <source>
        <strain evidence="1">WS_6</strain>
    </source>
</reference>
<gene>
    <name evidence="1" type="ORF">E6K76_11545</name>
</gene>
<evidence type="ECO:0000313" key="1">
    <source>
        <dbReference type="EMBL" id="TMQ57060.1"/>
    </source>
</evidence>
<dbReference type="EMBL" id="VBOW01000070">
    <property type="protein sequence ID" value="TMQ57060.1"/>
    <property type="molecule type" value="Genomic_DNA"/>
</dbReference>
<dbReference type="Proteomes" id="UP000316852">
    <property type="component" value="Unassembled WGS sequence"/>
</dbReference>